<accession>A0A822LA79</accession>
<dbReference type="Proteomes" id="UP000005806">
    <property type="component" value="Unassembled WGS sequence"/>
</dbReference>
<evidence type="ECO:0000313" key="2">
    <source>
        <dbReference type="Proteomes" id="UP000005806"/>
    </source>
</evidence>
<proteinExistence type="predicted"/>
<reference evidence="1 2" key="1">
    <citation type="submission" date="2012-04" db="EMBL/GenBank/DDBJ databases">
        <authorList>
            <person name="Genoscope - CEA"/>
        </authorList>
    </citation>
    <scope>NUCLEOTIDE SEQUENCE [LARGE SCALE GENOMIC DNA]</scope>
    <source>
        <strain evidence="1 2">9432</strain>
    </source>
</reference>
<comment type="caution">
    <text evidence="1">The sequence shown here is derived from an EMBL/GenBank/DDBJ whole genome shotgun (WGS) entry which is preliminary data.</text>
</comment>
<dbReference type="EMBL" id="CAIH01000112">
    <property type="protein sequence ID" value="CCH91977.1"/>
    <property type="molecule type" value="Genomic_DNA"/>
</dbReference>
<name>A0A822LA79_MICAE</name>
<evidence type="ECO:0000313" key="1">
    <source>
        <dbReference type="EMBL" id="CCH91977.1"/>
    </source>
</evidence>
<dbReference type="AlphaFoldDB" id="A0A822LA79"/>
<sequence length="123" mass="14101">MLVLEIIRIPEFLDADQTFANEDLQEWYETLVIPYKKDIRTCLGITIGEKDTPIRFLQRVLGKFGLKLSCCGRLGSRLDRRRVYSLAGLNLDGRNEIFSRWLERDNKGVSTESINYVDTSAAA</sequence>
<protein>
    <submittedName>
        <fullName evidence="1">Uncharacterized protein</fullName>
    </submittedName>
</protein>
<gene>
    <name evidence="1" type="ORF">MICCA_20013</name>
</gene>
<organism evidence="1 2">
    <name type="scientific">Microcystis aeruginosa PCC 9432</name>
    <dbReference type="NCBI Taxonomy" id="1160280"/>
    <lineage>
        <taxon>Bacteria</taxon>
        <taxon>Bacillati</taxon>
        <taxon>Cyanobacteriota</taxon>
        <taxon>Cyanophyceae</taxon>
        <taxon>Oscillatoriophycideae</taxon>
        <taxon>Chroococcales</taxon>
        <taxon>Microcystaceae</taxon>
        <taxon>Microcystis</taxon>
    </lineage>
</organism>